<dbReference type="OrthoDB" id="975117at2"/>
<organism evidence="2 3">
    <name type="scientific">Mucilaginibacter limnophilus</name>
    <dbReference type="NCBI Taxonomy" id="1932778"/>
    <lineage>
        <taxon>Bacteria</taxon>
        <taxon>Pseudomonadati</taxon>
        <taxon>Bacteroidota</taxon>
        <taxon>Sphingobacteriia</taxon>
        <taxon>Sphingobacteriales</taxon>
        <taxon>Sphingobacteriaceae</taxon>
        <taxon>Mucilaginibacter</taxon>
    </lineage>
</organism>
<comment type="caution">
    <text evidence="2">The sequence shown here is derived from an EMBL/GenBank/DDBJ whole genome shotgun (WGS) entry which is preliminary data.</text>
</comment>
<accession>A0A3S2V4B0</accession>
<dbReference type="Gene3D" id="2.60.40.3620">
    <property type="match status" value="2"/>
</dbReference>
<protein>
    <submittedName>
        <fullName evidence="2">SusF/SusE family outer membrane protein</fullName>
    </submittedName>
</protein>
<evidence type="ECO:0000259" key="1">
    <source>
        <dbReference type="Pfam" id="PF14292"/>
    </source>
</evidence>
<dbReference type="CDD" id="cd12967">
    <property type="entry name" value="CBM_SusE-F_like_u1"/>
    <property type="match status" value="1"/>
</dbReference>
<proteinExistence type="predicted"/>
<gene>
    <name evidence="2" type="ORF">EOD41_03735</name>
</gene>
<sequence>MKKLIIIILAATAMFSCKKDNIVAVTKADPGAPAVTTPAANTAIIITETNGAEKLSVRWKKADYGVSTVLNYTLQAAIAGSNFSQRITLGNTSADSASVTYTDINNGLLNTLNAPANETSAIQIRIAASISGKDTVYSEPVTLSVTTFKITAPDRLYVPGAYQEWKPENAVFIRQAEGFTYEGYVYMKIGDYYKFTSAPDWVHINYGDSGTPGKLTEDGNASGLKVDQPGYYKFNVNTQELTYSAARIESFGLIGTATAGAWDNSTPMTYNESEGVWTVTANLTAGALKFRANNGWDINYGPADINALTGTLIQTNDAINITEAGSYTVTLDFSQETDKQYRYTVVKN</sequence>
<dbReference type="AlphaFoldDB" id="A0A3S2V4B0"/>
<reference evidence="2 3" key="1">
    <citation type="submission" date="2019-01" db="EMBL/GenBank/DDBJ databases">
        <authorList>
            <person name="Chen W.-M."/>
        </authorList>
    </citation>
    <scope>NUCLEOTIDE SEQUENCE [LARGE SCALE GENOMIC DNA]</scope>
    <source>
        <strain evidence="2 3">YBJ-36</strain>
    </source>
</reference>
<feature type="domain" description="SusE outer membrane protein" evidence="1">
    <location>
        <begin position="24"/>
        <end position="126"/>
    </location>
</feature>
<dbReference type="Proteomes" id="UP000282759">
    <property type="component" value="Unassembled WGS sequence"/>
</dbReference>
<dbReference type="GO" id="GO:2001070">
    <property type="term" value="F:starch binding"/>
    <property type="evidence" value="ECO:0007669"/>
    <property type="project" value="InterPro"/>
</dbReference>
<evidence type="ECO:0000313" key="3">
    <source>
        <dbReference type="Proteomes" id="UP000282759"/>
    </source>
</evidence>
<dbReference type="PROSITE" id="PS51257">
    <property type="entry name" value="PROKAR_LIPOPROTEIN"/>
    <property type="match status" value="1"/>
</dbReference>
<dbReference type="InterPro" id="IPR025970">
    <property type="entry name" value="SusE"/>
</dbReference>
<dbReference type="RefSeq" id="WP_127703420.1">
    <property type="nucleotide sequence ID" value="NZ_SACK01000001.1"/>
</dbReference>
<keyword evidence="3" id="KW-1185">Reference proteome</keyword>
<dbReference type="GO" id="GO:0019867">
    <property type="term" value="C:outer membrane"/>
    <property type="evidence" value="ECO:0007669"/>
    <property type="project" value="InterPro"/>
</dbReference>
<dbReference type="EMBL" id="SACK01000001">
    <property type="protein sequence ID" value="RVU03055.1"/>
    <property type="molecule type" value="Genomic_DNA"/>
</dbReference>
<name>A0A3S2V4B0_9SPHI</name>
<evidence type="ECO:0000313" key="2">
    <source>
        <dbReference type="EMBL" id="RVU03055.1"/>
    </source>
</evidence>
<dbReference type="CDD" id="cd12956">
    <property type="entry name" value="CBM_SusE-F_like"/>
    <property type="match status" value="1"/>
</dbReference>
<dbReference type="Pfam" id="PF14292">
    <property type="entry name" value="SusE"/>
    <property type="match status" value="1"/>
</dbReference>